<evidence type="ECO:0000259" key="2">
    <source>
        <dbReference type="Pfam" id="PF14380"/>
    </source>
</evidence>
<name>A0A392QRB4_9FABA</name>
<evidence type="ECO:0000313" key="4">
    <source>
        <dbReference type="Proteomes" id="UP000265520"/>
    </source>
</evidence>
<evidence type="ECO:0000313" key="3">
    <source>
        <dbReference type="EMBL" id="MCI26412.1"/>
    </source>
</evidence>
<dbReference type="AlphaFoldDB" id="A0A392QRB4"/>
<feature type="domain" description="Wall-associated receptor kinase C-terminal" evidence="2">
    <location>
        <begin position="26"/>
        <end position="97"/>
    </location>
</feature>
<keyword evidence="3" id="KW-0675">Receptor</keyword>
<feature type="non-terminal residue" evidence="3">
    <location>
        <position position="125"/>
    </location>
</feature>
<sequence>MYYDCSSPYFSPCGPQNPSFFYVGDENNEVLRSCKRHIQVPVGTEFPMEKNKSGYFEGYVLERGLNDGFEVGYIVNEECFECLGSGEGDCSGWKNNSDIEKHVKSTCYYHNCPDGSIAYSSHCHK</sequence>
<reference evidence="3 4" key="1">
    <citation type="journal article" date="2018" name="Front. Plant Sci.">
        <title>Red Clover (Trifolium pratense) and Zigzag Clover (T. medium) - A Picture of Genomic Similarities and Differences.</title>
        <authorList>
            <person name="Dluhosova J."/>
            <person name="Istvanek J."/>
            <person name="Nedelnik J."/>
            <person name="Repkova J."/>
        </authorList>
    </citation>
    <scope>NUCLEOTIDE SEQUENCE [LARGE SCALE GENOMIC DNA]</scope>
    <source>
        <strain evidence="4">cv. 10/8</strain>
        <tissue evidence="3">Leaf</tissue>
    </source>
</reference>
<keyword evidence="3" id="KW-0418">Kinase</keyword>
<dbReference type="Proteomes" id="UP000265520">
    <property type="component" value="Unassembled WGS sequence"/>
</dbReference>
<accession>A0A392QRB4</accession>
<keyword evidence="4" id="KW-1185">Reference proteome</keyword>
<comment type="caution">
    <text evidence="3">The sequence shown here is derived from an EMBL/GenBank/DDBJ whole genome shotgun (WGS) entry which is preliminary data.</text>
</comment>
<keyword evidence="3" id="KW-0808">Transferase</keyword>
<dbReference type="GO" id="GO:0016301">
    <property type="term" value="F:kinase activity"/>
    <property type="evidence" value="ECO:0007669"/>
    <property type="project" value="UniProtKB-KW"/>
</dbReference>
<dbReference type="EMBL" id="LXQA010153110">
    <property type="protein sequence ID" value="MCI26412.1"/>
    <property type="molecule type" value="Genomic_DNA"/>
</dbReference>
<dbReference type="InterPro" id="IPR032872">
    <property type="entry name" value="WAK_assoc_C"/>
</dbReference>
<protein>
    <submittedName>
        <fullName evidence="3">Receptor-like kinase</fullName>
    </submittedName>
</protein>
<evidence type="ECO:0000256" key="1">
    <source>
        <dbReference type="ARBA" id="ARBA00023180"/>
    </source>
</evidence>
<organism evidence="3 4">
    <name type="scientific">Trifolium medium</name>
    <dbReference type="NCBI Taxonomy" id="97028"/>
    <lineage>
        <taxon>Eukaryota</taxon>
        <taxon>Viridiplantae</taxon>
        <taxon>Streptophyta</taxon>
        <taxon>Embryophyta</taxon>
        <taxon>Tracheophyta</taxon>
        <taxon>Spermatophyta</taxon>
        <taxon>Magnoliopsida</taxon>
        <taxon>eudicotyledons</taxon>
        <taxon>Gunneridae</taxon>
        <taxon>Pentapetalae</taxon>
        <taxon>rosids</taxon>
        <taxon>fabids</taxon>
        <taxon>Fabales</taxon>
        <taxon>Fabaceae</taxon>
        <taxon>Papilionoideae</taxon>
        <taxon>50 kb inversion clade</taxon>
        <taxon>NPAAA clade</taxon>
        <taxon>Hologalegina</taxon>
        <taxon>IRL clade</taxon>
        <taxon>Trifolieae</taxon>
        <taxon>Trifolium</taxon>
    </lineage>
</organism>
<dbReference type="Pfam" id="PF14380">
    <property type="entry name" value="WAK_assoc"/>
    <property type="match status" value="1"/>
</dbReference>
<keyword evidence="1" id="KW-0325">Glycoprotein</keyword>
<proteinExistence type="predicted"/>